<dbReference type="Gene3D" id="1.20.140.10">
    <property type="entry name" value="Butyryl-CoA Dehydrogenase, subunit A, domain 3"/>
    <property type="match status" value="1"/>
</dbReference>
<dbReference type="GO" id="GO:0050660">
    <property type="term" value="F:flavin adenine dinucleotide binding"/>
    <property type="evidence" value="ECO:0007669"/>
    <property type="project" value="InterPro"/>
</dbReference>
<dbReference type="PROSITE" id="PS00072">
    <property type="entry name" value="ACYL_COA_DH_1"/>
    <property type="match status" value="1"/>
</dbReference>
<evidence type="ECO:0000256" key="3">
    <source>
        <dbReference type="ARBA" id="ARBA00022630"/>
    </source>
</evidence>
<keyword evidence="5 6" id="KW-0560">Oxidoreductase</keyword>
<dbReference type="GO" id="GO:0003995">
    <property type="term" value="F:acyl-CoA dehydrogenase activity"/>
    <property type="evidence" value="ECO:0007669"/>
    <property type="project" value="InterPro"/>
</dbReference>
<comment type="cofactor">
    <cofactor evidence="1 6">
        <name>FAD</name>
        <dbReference type="ChEBI" id="CHEBI:57692"/>
    </cofactor>
</comment>
<dbReference type="Proteomes" id="UP000248021">
    <property type="component" value="Unassembled WGS sequence"/>
</dbReference>
<dbReference type="SUPFAM" id="SSF47203">
    <property type="entry name" value="Acyl-CoA dehydrogenase C-terminal domain-like"/>
    <property type="match status" value="1"/>
</dbReference>
<dbReference type="OrthoDB" id="9775090at2"/>
<dbReference type="PANTHER" id="PTHR43884">
    <property type="entry name" value="ACYL-COA DEHYDROGENASE"/>
    <property type="match status" value="1"/>
</dbReference>
<protein>
    <submittedName>
        <fullName evidence="10">Acyl-CoA dehydrogenase</fullName>
    </submittedName>
</protein>
<name>A0A2V3UK74_9HYPH</name>
<evidence type="ECO:0000259" key="9">
    <source>
        <dbReference type="Pfam" id="PF02771"/>
    </source>
</evidence>
<dbReference type="PANTHER" id="PTHR43884:SF12">
    <property type="entry name" value="ISOVALERYL-COA DEHYDROGENASE, MITOCHONDRIAL-RELATED"/>
    <property type="match status" value="1"/>
</dbReference>
<dbReference type="Gene3D" id="2.40.110.10">
    <property type="entry name" value="Butyryl-CoA Dehydrogenase, subunit A, domain 2"/>
    <property type="match status" value="1"/>
</dbReference>
<dbReference type="InterPro" id="IPR013786">
    <property type="entry name" value="AcylCoA_DH/ox_N"/>
</dbReference>
<sequence length="385" mass="43042">MQRLIFEPEHEQFRDGVRRFFQREIAPHGERWREQGYVDREAYLKAGKLGYLLMWADEAYGGAGVKDFRYEQIVYEENIRNGELGFYINLHSGLVAPYIGGLGSEAQKQRFLPKCISGETILAVAISEPGAGSDIGGIRSHAEDKGDHWLLNGSKTYISNGQLADLVIVVARTVPDKRSGLGLFIVEAGMPGFERGRRLKKMGMSAQDTSELFFHDVKVPKDNVLGDPTQAFAYLARFLSCERLIASVGSMAAAQTAFDLTLDYVRERRAFGRPIGAFQNTRFVMADLRTQLDVAQTFIDQCVLLYNADRLTAEVAAEAKLFSSEVEGRVTDACVQLHGGAGYMEEYRISRMFTDARVTRIFAGSSEIMKEIISRSIGLDDRKMN</sequence>
<dbReference type="Gene3D" id="1.10.540.10">
    <property type="entry name" value="Acyl-CoA dehydrogenase/oxidase, N-terminal domain"/>
    <property type="match status" value="1"/>
</dbReference>
<dbReference type="RefSeq" id="WP_110373145.1">
    <property type="nucleotide sequence ID" value="NZ_JAHBRY010000001.1"/>
</dbReference>
<dbReference type="SUPFAM" id="SSF56645">
    <property type="entry name" value="Acyl-CoA dehydrogenase NM domain-like"/>
    <property type="match status" value="1"/>
</dbReference>
<proteinExistence type="inferred from homology"/>
<keyword evidence="4 6" id="KW-0274">FAD</keyword>
<comment type="similarity">
    <text evidence="2 6">Belongs to the acyl-CoA dehydrogenase family.</text>
</comment>
<organism evidence="10 11">
    <name type="scientific">Chelatococcus asaccharovorans</name>
    <dbReference type="NCBI Taxonomy" id="28210"/>
    <lineage>
        <taxon>Bacteria</taxon>
        <taxon>Pseudomonadati</taxon>
        <taxon>Pseudomonadota</taxon>
        <taxon>Alphaproteobacteria</taxon>
        <taxon>Hyphomicrobiales</taxon>
        <taxon>Chelatococcaceae</taxon>
        <taxon>Chelatococcus</taxon>
    </lineage>
</organism>
<comment type="caution">
    <text evidence="10">The sequence shown here is derived from an EMBL/GenBank/DDBJ whole genome shotgun (WGS) entry which is preliminary data.</text>
</comment>
<evidence type="ECO:0000256" key="5">
    <source>
        <dbReference type="ARBA" id="ARBA00023002"/>
    </source>
</evidence>
<evidence type="ECO:0000259" key="8">
    <source>
        <dbReference type="Pfam" id="PF02770"/>
    </source>
</evidence>
<evidence type="ECO:0000259" key="7">
    <source>
        <dbReference type="Pfam" id="PF00441"/>
    </source>
</evidence>
<evidence type="ECO:0000256" key="6">
    <source>
        <dbReference type="RuleBase" id="RU362125"/>
    </source>
</evidence>
<feature type="domain" description="Acyl-CoA dehydrogenase/oxidase N-terminal" evidence="9">
    <location>
        <begin position="8"/>
        <end position="119"/>
    </location>
</feature>
<dbReference type="EMBL" id="QJJK01000001">
    <property type="protein sequence ID" value="PXW65160.1"/>
    <property type="molecule type" value="Genomic_DNA"/>
</dbReference>
<dbReference type="FunFam" id="1.20.140.10:FF:000001">
    <property type="entry name" value="Acyl-CoA dehydrogenase"/>
    <property type="match status" value="1"/>
</dbReference>
<accession>A0A2V3UK74</accession>
<dbReference type="Pfam" id="PF02770">
    <property type="entry name" value="Acyl-CoA_dh_M"/>
    <property type="match status" value="1"/>
</dbReference>
<dbReference type="FunFam" id="2.40.110.10:FF:000002">
    <property type="entry name" value="Acyl-CoA dehydrogenase fadE12"/>
    <property type="match status" value="1"/>
</dbReference>
<keyword evidence="11" id="KW-1185">Reference proteome</keyword>
<evidence type="ECO:0000313" key="11">
    <source>
        <dbReference type="Proteomes" id="UP000248021"/>
    </source>
</evidence>
<dbReference type="Pfam" id="PF02771">
    <property type="entry name" value="Acyl-CoA_dh_N"/>
    <property type="match status" value="1"/>
</dbReference>
<evidence type="ECO:0000256" key="2">
    <source>
        <dbReference type="ARBA" id="ARBA00009347"/>
    </source>
</evidence>
<dbReference type="InterPro" id="IPR006089">
    <property type="entry name" value="Acyl-CoA_DH_CS"/>
</dbReference>
<dbReference type="InterPro" id="IPR037069">
    <property type="entry name" value="AcylCoA_DH/ox_N_sf"/>
</dbReference>
<gene>
    <name evidence="10" type="ORF">C7450_101923</name>
</gene>
<evidence type="ECO:0000313" key="10">
    <source>
        <dbReference type="EMBL" id="PXW65160.1"/>
    </source>
</evidence>
<dbReference type="InterPro" id="IPR036250">
    <property type="entry name" value="AcylCo_DH-like_C"/>
</dbReference>
<dbReference type="InterPro" id="IPR009100">
    <property type="entry name" value="AcylCoA_DH/oxidase_NM_dom_sf"/>
</dbReference>
<keyword evidence="3 6" id="KW-0285">Flavoprotein</keyword>
<reference evidence="10 11" key="1">
    <citation type="submission" date="2018-05" db="EMBL/GenBank/DDBJ databases">
        <title>Genomic Encyclopedia of Type Strains, Phase IV (KMG-IV): sequencing the most valuable type-strain genomes for metagenomic binning, comparative biology and taxonomic classification.</title>
        <authorList>
            <person name="Goeker M."/>
        </authorList>
    </citation>
    <scope>NUCLEOTIDE SEQUENCE [LARGE SCALE GENOMIC DNA]</scope>
    <source>
        <strain evidence="10 11">DSM 6462</strain>
    </source>
</reference>
<dbReference type="InterPro" id="IPR046373">
    <property type="entry name" value="Acyl-CoA_Oxase/DH_mid-dom_sf"/>
</dbReference>
<dbReference type="PROSITE" id="PS00073">
    <property type="entry name" value="ACYL_COA_DH_2"/>
    <property type="match status" value="1"/>
</dbReference>
<feature type="domain" description="Acyl-CoA dehydrogenase/oxidase C-terminal" evidence="7">
    <location>
        <begin position="233"/>
        <end position="377"/>
    </location>
</feature>
<dbReference type="InterPro" id="IPR009075">
    <property type="entry name" value="AcylCo_DH/oxidase_C"/>
</dbReference>
<evidence type="ECO:0000256" key="4">
    <source>
        <dbReference type="ARBA" id="ARBA00022827"/>
    </source>
</evidence>
<evidence type="ECO:0000256" key="1">
    <source>
        <dbReference type="ARBA" id="ARBA00001974"/>
    </source>
</evidence>
<dbReference type="InterPro" id="IPR006091">
    <property type="entry name" value="Acyl-CoA_Oxase/DH_mid-dom"/>
</dbReference>
<dbReference type="Pfam" id="PF00441">
    <property type="entry name" value="Acyl-CoA_dh_1"/>
    <property type="match status" value="1"/>
</dbReference>
<feature type="domain" description="Acyl-CoA oxidase/dehydrogenase middle" evidence="8">
    <location>
        <begin position="123"/>
        <end position="217"/>
    </location>
</feature>
<dbReference type="AlphaFoldDB" id="A0A2V3UK74"/>